<comment type="caution">
    <text evidence="2">The sequence shown here is derived from an EMBL/GenBank/DDBJ whole genome shotgun (WGS) entry which is preliminary data.</text>
</comment>
<feature type="transmembrane region" description="Helical" evidence="1">
    <location>
        <begin position="12"/>
        <end position="33"/>
    </location>
</feature>
<reference evidence="2 3" key="1">
    <citation type="journal article" date="2016" name="Nat. Commun.">
        <title>Thousands of microbial genomes shed light on interconnected biogeochemical processes in an aquifer system.</title>
        <authorList>
            <person name="Anantharaman K."/>
            <person name="Brown C.T."/>
            <person name="Hug L.A."/>
            <person name="Sharon I."/>
            <person name="Castelle C.J."/>
            <person name="Probst A.J."/>
            <person name="Thomas B.C."/>
            <person name="Singh A."/>
            <person name="Wilkins M.J."/>
            <person name="Karaoz U."/>
            <person name="Brodie E.L."/>
            <person name="Williams K.H."/>
            <person name="Hubbard S.S."/>
            <person name="Banfield J.F."/>
        </authorList>
    </citation>
    <scope>NUCLEOTIDE SEQUENCE [LARGE SCALE GENOMIC DNA]</scope>
</reference>
<name>A0A1G2HUL7_9BACT</name>
<gene>
    <name evidence="2" type="ORF">A2822_04020</name>
</gene>
<evidence type="ECO:0000313" key="3">
    <source>
        <dbReference type="Proteomes" id="UP000178774"/>
    </source>
</evidence>
<evidence type="ECO:0000313" key="2">
    <source>
        <dbReference type="EMBL" id="OGZ66167.1"/>
    </source>
</evidence>
<dbReference type="Proteomes" id="UP000178774">
    <property type="component" value="Unassembled WGS sequence"/>
</dbReference>
<sequence length="253" mass="27339">MRDKVSSESQATRYIIYLSLIFEVNFLASLSKFMDTKKYVIGVGLIASMLIAGSSMVLAQSTAVAMPQIEHKMVVEIGPSGRTLLRGTVGAVAANSLTVKSWGGDWVVNVGAGTKLTPGNDIAQFQVGDFVGVQGVTSQSALWTIDATLVRNWSIRQVWLDAKKEVKELIRSVMPRNWQGVVVGDVNADGSFKLKIGEKTYDIKLAANAMVVNQKYMAIASSQIKTGDTVRVYGPATETSITASVVRDVFIMP</sequence>
<feature type="transmembrane region" description="Helical" evidence="1">
    <location>
        <begin position="39"/>
        <end position="59"/>
    </location>
</feature>
<dbReference type="EMBL" id="MHOP01000008">
    <property type="protein sequence ID" value="OGZ66167.1"/>
    <property type="molecule type" value="Genomic_DNA"/>
</dbReference>
<organism evidence="2 3">
    <name type="scientific">Candidatus Staskawiczbacteria bacterium RIFCSPHIGHO2_01_FULL_41_41</name>
    <dbReference type="NCBI Taxonomy" id="1802203"/>
    <lineage>
        <taxon>Bacteria</taxon>
        <taxon>Candidatus Staskawicziibacteriota</taxon>
    </lineage>
</organism>
<dbReference type="AlphaFoldDB" id="A0A1G2HUL7"/>
<keyword evidence="1" id="KW-0812">Transmembrane</keyword>
<keyword evidence="1" id="KW-0472">Membrane</keyword>
<accession>A0A1G2HUL7</accession>
<evidence type="ECO:0000256" key="1">
    <source>
        <dbReference type="SAM" id="Phobius"/>
    </source>
</evidence>
<proteinExistence type="predicted"/>
<protein>
    <submittedName>
        <fullName evidence="2">Uncharacterized protein</fullName>
    </submittedName>
</protein>
<keyword evidence="1" id="KW-1133">Transmembrane helix</keyword>